<protein>
    <submittedName>
        <fullName evidence="16">Nonstructural protein</fullName>
    </submittedName>
</protein>
<evidence type="ECO:0000256" key="3">
    <source>
        <dbReference type="ARBA" id="ARBA00022705"/>
    </source>
</evidence>
<dbReference type="KEGG" id="vg:37619435"/>
<dbReference type="Gene3D" id="3.40.1310.20">
    <property type="match status" value="1"/>
</dbReference>
<dbReference type="RefSeq" id="YP_009507388.1">
    <property type="nucleotide sequence ID" value="NC_038883.1"/>
</dbReference>
<evidence type="ECO:0000256" key="5">
    <source>
        <dbReference type="ARBA" id="ARBA00022723"/>
    </source>
</evidence>
<evidence type="ECO:0000313" key="17">
    <source>
        <dbReference type="Proteomes" id="UP000232444"/>
    </source>
</evidence>
<feature type="domain" description="SF3 helicase" evidence="14">
    <location>
        <begin position="316"/>
        <end position="483"/>
    </location>
</feature>
<dbReference type="InterPro" id="IPR001257">
    <property type="entry name" value="Parvovirus_NS1_helicase"/>
</dbReference>
<evidence type="ECO:0000259" key="14">
    <source>
        <dbReference type="PROSITE" id="PS51206"/>
    </source>
</evidence>
<evidence type="ECO:0000256" key="6">
    <source>
        <dbReference type="ARBA" id="ARBA00022741"/>
    </source>
</evidence>
<dbReference type="GO" id="GO:0042025">
    <property type="term" value="C:host cell nucleus"/>
    <property type="evidence" value="ECO:0007669"/>
    <property type="project" value="UniProtKB-SubCell"/>
</dbReference>
<name>E0YC90_9VIRU</name>
<reference evidence="16 17" key="1">
    <citation type="journal article" date="2010" name="Virus Genes">
        <title>Novel parvovirus sublineage in the family of Parvoviridae.</title>
        <authorList>
            <person name="Wang F."/>
            <person name="Wei Y."/>
            <person name="Zhu C."/>
            <person name="Huang X."/>
            <person name="Xu Y."/>
            <person name="Yu L."/>
            <person name="Yu X."/>
        </authorList>
    </citation>
    <scope>NUCLEOTIDE SEQUENCE [LARGE SCALE GENOMIC DNA]</scope>
    <source>
        <strain evidence="16">CnPPV_JH13</strain>
    </source>
</reference>
<evidence type="ECO:0000256" key="4">
    <source>
        <dbReference type="ARBA" id="ARBA00022722"/>
    </source>
</evidence>
<evidence type="ECO:0000256" key="10">
    <source>
        <dbReference type="ARBA" id="ARBA00023124"/>
    </source>
</evidence>
<dbReference type="OrthoDB" id="2122at10239"/>
<dbReference type="Gene3D" id="1.10.10.950">
    <property type="match status" value="1"/>
</dbReference>
<dbReference type="SUPFAM" id="SSF52540">
    <property type="entry name" value="P-loop containing nucleoside triphosphate hydrolases"/>
    <property type="match status" value="1"/>
</dbReference>
<evidence type="ECO:0000256" key="1">
    <source>
        <dbReference type="ARBA" id="ARBA00004147"/>
    </source>
</evidence>
<dbReference type="GeneID" id="37619435"/>
<organism evidence="16 17">
    <name type="scientific">Porcine parvovirus 2</name>
    <dbReference type="NCBI Taxonomy" id="1126383"/>
    <lineage>
        <taxon>Viruses</taxon>
        <taxon>Monodnaviria</taxon>
        <taxon>Shotokuvirae</taxon>
        <taxon>Cossaviricota</taxon>
        <taxon>Quintoviricetes</taxon>
        <taxon>Piccovirales</taxon>
        <taxon>Parvoviridae</taxon>
        <taxon>Parvovirinae</taxon>
        <taxon>Tetraparvovirus</taxon>
        <taxon>Tetraparvovirus ungulate3</taxon>
    </lineage>
</organism>
<dbReference type="InterPro" id="IPR049901">
    <property type="entry name" value="PV_NS1-NUC"/>
</dbReference>
<dbReference type="PROSITE" id="PS52022">
    <property type="entry name" value="PV_NS1_NUC"/>
    <property type="match status" value="1"/>
</dbReference>
<dbReference type="GO" id="GO:0019079">
    <property type="term" value="P:viral genome replication"/>
    <property type="evidence" value="ECO:0007669"/>
    <property type="project" value="InterPro"/>
</dbReference>
<feature type="region of interest" description="Disordered" evidence="13">
    <location>
        <begin position="526"/>
        <end position="589"/>
    </location>
</feature>
<dbReference type="Pfam" id="PF08724">
    <property type="entry name" value="Rep_N"/>
    <property type="match status" value="1"/>
</dbReference>
<keyword evidence="11 12" id="KW-0238">DNA-binding</keyword>
<evidence type="ECO:0000256" key="7">
    <source>
        <dbReference type="ARBA" id="ARBA00022759"/>
    </source>
</evidence>
<comment type="subcellular location">
    <subcellularLocation>
        <location evidence="1 12">Host nucleus</location>
    </subcellularLocation>
</comment>
<evidence type="ECO:0000256" key="13">
    <source>
        <dbReference type="SAM" id="MobiDB-lite"/>
    </source>
</evidence>
<dbReference type="GO" id="GO:0006260">
    <property type="term" value="P:DNA replication"/>
    <property type="evidence" value="ECO:0007669"/>
    <property type="project" value="UniProtKB-UniRule"/>
</dbReference>
<evidence type="ECO:0000259" key="15">
    <source>
        <dbReference type="PROSITE" id="PS52022"/>
    </source>
</evidence>
<keyword evidence="7 12" id="KW-0255">Endonuclease</keyword>
<sequence length="679" mass="77115">MRKREAFFGWTLKSEEHVMAGVLYLGVLKLYRGDLEPVRWLQGDRMANRNMPAPEDWPIEQLCDKWGREVFRFLVSVFELIDETLQVTYDNYFRERIYHFLQMEPSSPGNPAPFHLHLAVSPPRHKGPREMGGWLKMFRQAMIEHRPGTAPPLYFEMRKTAHGRWWEGDQDFIRCYLVPKLPPGDVIWASTSMQEFDEVVLSEPKRRDYAGPLPLGDGSQDARQGSQEEHLGPTVKGRAADRFLQAVDWLVDNGCCTEAKWIEMDKMGYRSFMSTSQGVLQVKNALNLARRELVAGNKLLESIVKGADPWVPGVVNAVARLFHINGYDPEQAAWYLANWAKGGHQKRRALWLFGPANTGKTLLAGAFAKLAPCFGCVNWNNENFPFSDCASQSLIWWEEGKMSEKFVEAAKAILGGSEIRIDIKGKPSEQFIPAPVVITSNGDMCTVYSGNVISTAHAGPLKSRMLKVTFSHVLPGGPNADLPPWVLRDLPSFMAYGQKLLNERGTPPEIDQLAVAAVAPPCQVSTTAPKIESSALPPIREERDTWDSEEEWFPDPPQNTPTRMPRERQKKRRLTEYSDSETDVEEEPRYGAPAREALGYLFLPECTSRSTRRHQPGKTLQRVLRSWEARRSSVSRSESACIRARHNVDNWYYHIPCLSLIGRSVRPSNTVLRPWQAWL</sequence>
<dbReference type="SUPFAM" id="SSF55464">
    <property type="entry name" value="Origin of replication-binding domain, RBD-like"/>
    <property type="match status" value="1"/>
</dbReference>
<keyword evidence="8 12" id="KW-0378">Hydrolase</keyword>
<keyword evidence="3 12" id="KW-0235">DNA replication</keyword>
<keyword evidence="10 12" id="KW-0190">Covalent protein-DNA linkage</keyword>
<evidence type="ECO:0000256" key="2">
    <source>
        <dbReference type="ARBA" id="ARBA00022562"/>
    </source>
</evidence>
<feature type="short sequence motif" description="RCR-3" evidence="12">
    <location>
        <begin position="176"/>
        <end position="180"/>
    </location>
</feature>
<dbReference type="GO" id="GO:0005524">
    <property type="term" value="F:ATP binding"/>
    <property type="evidence" value="ECO:0007669"/>
    <property type="project" value="UniProtKB-KW"/>
</dbReference>
<dbReference type="GO" id="GO:0046872">
    <property type="term" value="F:metal ion binding"/>
    <property type="evidence" value="ECO:0007669"/>
    <property type="project" value="UniProtKB-KW"/>
</dbReference>
<dbReference type="InterPro" id="IPR014015">
    <property type="entry name" value="Helicase_SF3_DNA-vir"/>
</dbReference>
<dbReference type="Gene3D" id="3.40.50.300">
    <property type="entry name" value="P-loop containing nucleotide triphosphate hydrolases"/>
    <property type="match status" value="1"/>
</dbReference>
<dbReference type="Proteomes" id="UP000232444">
    <property type="component" value="Segment"/>
</dbReference>
<dbReference type="PROSITE" id="PS51206">
    <property type="entry name" value="SF3_HELICASE_1"/>
    <property type="match status" value="1"/>
</dbReference>
<keyword evidence="5" id="KW-0479">Metal-binding</keyword>
<evidence type="ECO:0000256" key="11">
    <source>
        <dbReference type="ARBA" id="ARBA00023125"/>
    </source>
</evidence>
<evidence type="ECO:0000256" key="9">
    <source>
        <dbReference type="ARBA" id="ARBA00022840"/>
    </source>
</evidence>
<evidence type="ECO:0000313" key="16">
    <source>
        <dbReference type="EMBL" id="ADF32027.1"/>
    </source>
</evidence>
<keyword evidence="2 12" id="KW-1048">Host nucleus</keyword>
<feature type="short sequence motif" description="RCR-2" evidence="12">
    <location>
        <begin position="115"/>
        <end position="117"/>
    </location>
</feature>
<evidence type="ECO:0000256" key="12">
    <source>
        <dbReference type="PROSITE-ProRule" id="PRU01366"/>
    </source>
</evidence>
<dbReference type="InterPro" id="IPR014835">
    <property type="entry name" value="NS1-Nuc"/>
</dbReference>
<keyword evidence="17" id="KW-1185">Reference proteome</keyword>
<feature type="active site" description="For nuclease activity" evidence="12">
    <location>
        <position position="176"/>
    </location>
</feature>
<dbReference type="InterPro" id="IPR027417">
    <property type="entry name" value="P-loop_NTPase"/>
</dbReference>
<feature type="domain" description="PV NS1-Nuc" evidence="15">
    <location>
        <begin position="19"/>
        <end position="220"/>
    </location>
</feature>
<accession>E0YC90</accession>
<proteinExistence type="predicted"/>
<dbReference type="GO" id="GO:0003677">
    <property type="term" value="F:DNA binding"/>
    <property type="evidence" value="ECO:0007669"/>
    <property type="project" value="UniProtKB-UniRule"/>
</dbReference>
<dbReference type="Pfam" id="PF01057">
    <property type="entry name" value="Parvo_NS1"/>
    <property type="match status" value="1"/>
</dbReference>
<keyword evidence="6 12" id="KW-0547">Nucleotide-binding</keyword>
<keyword evidence="9" id="KW-0067">ATP-binding</keyword>
<dbReference type="GO" id="GO:0016787">
    <property type="term" value="F:hydrolase activity"/>
    <property type="evidence" value="ECO:0007669"/>
    <property type="project" value="UniProtKB-KW"/>
</dbReference>
<evidence type="ECO:0000256" key="8">
    <source>
        <dbReference type="ARBA" id="ARBA00022801"/>
    </source>
</evidence>
<dbReference type="GO" id="GO:0004519">
    <property type="term" value="F:endonuclease activity"/>
    <property type="evidence" value="ECO:0007669"/>
    <property type="project" value="UniProtKB-UniRule"/>
</dbReference>
<keyword evidence="4 12" id="KW-0540">Nuclease</keyword>
<feature type="region of interest" description="Disordered" evidence="13">
    <location>
        <begin position="210"/>
        <end position="234"/>
    </location>
</feature>
<dbReference type="EMBL" id="GU938300">
    <property type="protein sequence ID" value="ADF32027.1"/>
    <property type="molecule type" value="Genomic_DNA"/>
</dbReference>